<evidence type="ECO:0000256" key="2">
    <source>
        <dbReference type="ARBA" id="ARBA00023157"/>
    </source>
</evidence>
<feature type="transmembrane region" description="Helical" evidence="4">
    <location>
        <begin position="32"/>
        <end position="59"/>
    </location>
</feature>
<dbReference type="Pfam" id="PF00059">
    <property type="entry name" value="Lectin_C"/>
    <property type="match status" value="1"/>
</dbReference>
<feature type="coiled-coil region" evidence="3">
    <location>
        <begin position="66"/>
        <end position="114"/>
    </location>
</feature>
<dbReference type="Proteomes" id="UP001187415">
    <property type="component" value="Unassembled WGS sequence"/>
</dbReference>
<evidence type="ECO:0000313" key="7">
    <source>
        <dbReference type="Proteomes" id="UP001187415"/>
    </source>
</evidence>
<dbReference type="Gene3D" id="3.10.100.10">
    <property type="entry name" value="Mannose-Binding Protein A, subunit A"/>
    <property type="match status" value="1"/>
</dbReference>
<dbReference type="InterPro" id="IPR001304">
    <property type="entry name" value="C-type_lectin-like"/>
</dbReference>
<dbReference type="InterPro" id="IPR033989">
    <property type="entry name" value="CD209-like_CTLD"/>
</dbReference>
<dbReference type="CDD" id="cd03590">
    <property type="entry name" value="CLECT_DC-SIGN_like"/>
    <property type="match status" value="1"/>
</dbReference>
<dbReference type="SMART" id="SM00034">
    <property type="entry name" value="CLECT"/>
    <property type="match status" value="1"/>
</dbReference>
<dbReference type="PROSITE" id="PS00615">
    <property type="entry name" value="C_TYPE_LECTIN_1"/>
    <property type="match status" value="1"/>
</dbReference>
<evidence type="ECO:0000259" key="5">
    <source>
        <dbReference type="PROSITE" id="PS50041"/>
    </source>
</evidence>
<dbReference type="PANTHER" id="PTHR22803">
    <property type="entry name" value="MANNOSE, PHOSPHOLIPASE, LECTIN RECEPTOR RELATED"/>
    <property type="match status" value="1"/>
</dbReference>
<comment type="caution">
    <text evidence="6">The sequence shown here is derived from an EMBL/GenBank/DDBJ whole genome shotgun (WGS) entry which is preliminary data.</text>
</comment>
<evidence type="ECO:0000256" key="3">
    <source>
        <dbReference type="SAM" id="Coils"/>
    </source>
</evidence>
<gene>
    <name evidence="6" type="ORF">Q5P01_013928</name>
</gene>
<evidence type="ECO:0000256" key="1">
    <source>
        <dbReference type="ARBA" id="ARBA00022734"/>
    </source>
</evidence>
<dbReference type="InterPro" id="IPR018378">
    <property type="entry name" value="C-type_lectin_CS"/>
</dbReference>
<organism evidence="6 7">
    <name type="scientific">Channa striata</name>
    <name type="common">Snakehead murrel</name>
    <name type="synonym">Ophicephalus striatus</name>
    <dbReference type="NCBI Taxonomy" id="64152"/>
    <lineage>
        <taxon>Eukaryota</taxon>
        <taxon>Metazoa</taxon>
        <taxon>Chordata</taxon>
        <taxon>Craniata</taxon>
        <taxon>Vertebrata</taxon>
        <taxon>Euteleostomi</taxon>
        <taxon>Actinopterygii</taxon>
        <taxon>Neopterygii</taxon>
        <taxon>Teleostei</taxon>
        <taxon>Neoteleostei</taxon>
        <taxon>Acanthomorphata</taxon>
        <taxon>Anabantaria</taxon>
        <taxon>Anabantiformes</taxon>
        <taxon>Channoidei</taxon>
        <taxon>Channidae</taxon>
        <taxon>Channa</taxon>
    </lineage>
</organism>
<dbReference type="InterPro" id="IPR016186">
    <property type="entry name" value="C-type_lectin-like/link_sf"/>
</dbReference>
<proteinExistence type="predicted"/>
<keyword evidence="2" id="KW-1015">Disulfide bond</keyword>
<accession>A0AA88MK57</accession>
<evidence type="ECO:0000313" key="6">
    <source>
        <dbReference type="EMBL" id="KAK2840188.1"/>
    </source>
</evidence>
<feature type="domain" description="C-type lectin" evidence="5">
    <location>
        <begin position="123"/>
        <end position="237"/>
    </location>
</feature>
<dbReference type="InterPro" id="IPR016187">
    <property type="entry name" value="CTDL_fold"/>
</dbReference>
<keyword evidence="1" id="KW-0430">Lectin</keyword>
<keyword evidence="3" id="KW-0175">Coiled coil</keyword>
<evidence type="ECO:0000256" key="4">
    <source>
        <dbReference type="SAM" id="Phobius"/>
    </source>
</evidence>
<keyword evidence="4" id="KW-0472">Membrane</keyword>
<dbReference type="EMBL" id="JAUPFM010000010">
    <property type="protein sequence ID" value="KAK2840188.1"/>
    <property type="molecule type" value="Genomic_DNA"/>
</dbReference>
<dbReference type="SUPFAM" id="SSF56436">
    <property type="entry name" value="C-type lectin-like"/>
    <property type="match status" value="1"/>
</dbReference>
<sequence length="254" mass="29000">MEDIYVNVDYDKSVHSGPSTNQTGPRSSDRRLYGAVVLCLGLLSLFMLVGLIVLLVHYYNSAHGAAAELATIKSNLTELLQDYEDKVSSLTEQRDQLIDRLNTTTEELNKLQKKTCPAGWRMFKYSCYFVSCEFGSWERGRQDCKDREADLVVIDSVEEQTFLSNLTTLETWIGLTDREEEGTWKWIDGSALTLREWAAKQPDNIGDEDCAHILSGREIRNNWNDRPCQHSTSWICEKKAPSSGHYLYLLLENT</sequence>
<keyword evidence="4" id="KW-1133">Transmembrane helix</keyword>
<dbReference type="InterPro" id="IPR050111">
    <property type="entry name" value="C-type_lectin/snaclec_domain"/>
</dbReference>
<keyword evidence="7" id="KW-1185">Reference proteome</keyword>
<dbReference type="PROSITE" id="PS50041">
    <property type="entry name" value="C_TYPE_LECTIN_2"/>
    <property type="match status" value="1"/>
</dbReference>
<name>A0AA88MK57_CHASR</name>
<dbReference type="AlphaFoldDB" id="A0AA88MK57"/>
<keyword evidence="4" id="KW-0812">Transmembrane</keyword>
<protein>
    <recommendedName>
        <fullName evidence="5">C-type lectin domain-containing protein</fullName>
    </recommendedName>
</protein>
<dbReference type="GO" id="GO:0030246">
    <property type="term" value="F:carbohydrate binding"/>
    <property type="evidence" value="ECO:0007669"/>
    <property type="project" value="UniProtKB-KW"/>
</dbReference>
<reference evidence="6" key="1">
    <citation type="submission" date="2023-07" db="EMBL/GenBank/DDBJ databases">
        <title>Chromosome-level Genome Assembly of Striped Snakehead (Channa striata).</title>
        <authorList>
            <person name="Liu H."/>
        </authorList>
    </citation>
    <scope>NUCLEOTIDE SEQUENCE</scope>
    <source>
        <strain evidence="6">Gz</strain>
        <tissue evidence="6">Muscle</tissue>
    </source>
</reference>